<evidence type="ECO:0000313" key="6">
    <source>
        <dbReference type="Proteomes" id="UP000823388"/>
    </source>
</evidence>
<evidence type="ECO:0000313" key="5">
    <source>
        <dbReference type="EMBL" id="KAG2647434.1"/>
    </source>
</evidence>
<accession>A0A8T0WQN6</accession>
<comment type="caution">
    <text evidence="5">The sequence shown here is derived from an EMBL/GenBank/DDBJ whole genome shotgun (WGS) entry which is preliminary data.</text>
</comment>
<evidence type="ECO:0000256" key="4">
    <source>
        <dbReference type="SAM" id="MobiDB-lite"/>
    </source>
</evidence>
<dbReference type="AlphaFoldDB" id="A0A8T0WQN6"/>
<dbReference type="InterPro" id="IPR011990">
    <property type="entry name" value="TPR-like_helical_dom_sf"/>
</dbReference>
<organism evidence="5 6">
    <name type="scientific">Panicum virgatum</name>
    <name type="common">Blackwell switchgrass</name>
    <dbReference type="NCBI Taxonomy" id="38727"/>
    <lineage>
        <taxon>Eukaryota</taxon>
        <taxon>Viridiplantae</taxon>
        <taxon>Streptophyta</taxon>
        <taxon>Embryophyta</taxon>
        <taxon>Tracheophyta</taxon>
        <taxon>Spermatophyta</taxon>
        <taxon>Magnoliopsida</taxon>
        <taxon>Liliopsida</taxon>
        <taxon>Poales</taxon>
        <taxon>Poaceae</taxon>
        <taxon>PACMAD clade</taxon>
        <taxon>Panicoideae</taxon>
        <taxon>Panicodae</taxon>
        <taxon>Paniceae</taxon>
        <taxon>Panicinae</taxon>
        <taxon>Panicum</taxon>
        <taxon>Panicum sect. Hiantes</taxon>
    </lineage>
</organism>
<dbReference type="InterPro" id="IPR002885">
    <property type="entry name" value="PPR_rpt"/>
</dbReference>
<evidence type="ECO:0000256" key="3">
    <source>
        <dbReference type="PROSITE-ProRule" id="PRU00708"/>
    </source>
</evidence>
<keyword evidence="6" id="KW-1185">Reference proteome</keyword>
<dbReference type="InterPro" id="IPR046960">
    <property type="entry name" value="PPR_At4g14850-like_plant"/>
</dbReference>
<gene>
    <name evidence="5" type="ORF">PVAP13_2KG594300</name>
</gene>
<dbReference type="Proteomes" id="UP000823388">
    <property type="component" value="Chromosome 2K"/>
</dbReference>
<sequence length="472" mass="50213">MPLRRLPCPTRATPKSHALSTAAAHHPFAETPRRPTACAATPLAGLPVSPFAFSAAVARSDPDTLPALHGLAVASGFDAFAAVTNSLVARYAKAGGAGSFPAAARVFATARERDASSYNTILAVIPDPEDALAFAARMLRSGDVRPDAVALSLSAGQGERGFVRQLHALASRAGQAADVFVCNALVTAYSRGGSLDADRKVSMDGKDAVSLFNGMRRDGVAPNEVTFVAMLSAMPGDCPVREGQMIHAVCLKTGLSDKAAAANSLITMYAKLQHVDDVKMVFCLMPHPEIIACNALISGYAQNEKCEDALVVFSSMVKSMKPYETTFASVLSAVTSVETVPMAYGQMYHCQTLKLGLGTSEYVSGALIDLYEARQLGGVLEGVRRDRPPEPHCLDGNNLGELKARELRRRHQPLQRHGTLWRRSGRSGSSLCPHRLPVQRVCQLGPGDLPTRWPPSTAQTCGRSTTRASSTC</sequence>
<proteinExistence type="predicted"/>
<dbReference type="Pfam" id="PF13812">
    <property type="entry name" value="PPR_3"/>
    <property type="match status" value="1"/>
</dbReference>
<name>A0A8T0WQN6_PANVG</name>
<dbReference type="EMBL" id="CM029039">
    <property type="protein sequence ID" value="KAG2647434.1"/>
    <property type="molecule type" value="Genomic_DNA"/>
</dbReference>
<reference evidence="5" key="1">
    <citation type="submission" date="2020-05" db="EMBL/GenBank/DDBJ databases">
        <title>WGS assembly of Panicum virgatum.</title>
        <authorList>
            <person name="Lovell J.T."/>
            <person name="Jenkins J."/>
            <person name="Shu S."/>
            <person name="Juenger T.E."/>
            <person name="Schmutz J."/>
        </authorList>
    </citation>
    <scope>NUCLEOTIDE SEQUENCE</scope>
    <source>
        <strain evidence="5">AP13</strain>
    </source>
</reference>
<protein>
    <submittedName>
        <fullName evidence="5">Uncharacterized protein</fullName>
    </submittedName>
</protein>
<dbReference type="PANTHER" id="PTHR24015">
    <property type="entry name" value="OS07G0578800 PROTEIN-RELATED"/>
    <property type="match status" value="1"/>
</dbReference>
<dbReference type="GO" id="GO:0003723">
    <property type="term" value="F:RNA binding"/>
    <property type="evidence" value="ECO:0007669"/>
    <property type="project" value="InterPro"/>
</dbReference>
<keyword evidence="1" id="KW-0677">Repeat</keyword>
<dbReference type="PROSITE" id="PS51375">
    <property type="entry name" value="PPR"/>
    <property type="match status" value="1"/>
</dbReference>
<feature type="region of interest" description="Disordered" evidence="4">
    <location>
        <begin position="1"/>
        <end position="31"/>
    </location>
</feature>
<feature type="region of interest" description="Disordered" evidence="4">
    <location>
        <begin position="447"/>
        <end position="472"/>
    </location>
</feature>
<dbReference type="Gene3D" id="1.25.40.10">
    <property type="entry name" value="Tetratricopeptide repeat domain"/>
    <property type="match status" value="2"/>
</dbReference>
<dbReference type="Pfam" id="PF01535">
    <property type="entry name" value="PPR"/>
    <property type="match status" value="2"/>
</dbReference>
<dbReference type="GO" id="GO:0009451">
    <property type="term" value="P:RNA modification"/>
    <property type="evidence" value="ECO:0007669"/>
    <property type="project" value="InterPro"/>
</dbReference>
<keyword evidence="2" id="KW-0809">Transit peptide</keyword>
<dbReference type="NCBIfam" id="TIGR00756">
    <property type="entry name" value="PPR"/>
    <property type="match status" value="1"/>
</dbReference>
<evidence type="ECO:0000256" key="1">
    <source>
        <dbReference type="ARBA" id="ARBA00022737"/>
    </source>
</evidence>
<evidence type="ECO:0000256" key="2">
    <source>
        <dbReference type="ARBA" id="ARBA00022946"/>
    </source>
</evidence>
<feature type="repeat" description="PPR" evidence="3">
    <location>
        <begin position="289"/>
        <end position="319"/>
    </location>
</feature>
<dbReference type="FunFam" id="1.25.40.10:FF:000453">
    <property type="entry name" value="Pentatricopeptide repeat-containing protein mitochondrial"/>
    <property type="match status" value="1"/>
</dbReference>
<feature type="compositionally biased region" description="Polar residues" evidence="4">
    <location>
        <begin position="454"/>
        <end position="472"/>
    </location>
</feature>